<dbReference type="InterPro" id="IPR037522">
    <property type="entry name" value="HD_GYP_dom"/>
</dbReference>
<dbReference type="Gene3D" id="1.10.3210.10">
    <property type="entry name" value="Hypothetical protein af1432"/>
    <property type="match status" value="1"/>
</dbReference>
<dbReference type="SMART" id="SM00471">
    <property type="entry name" value="HDc"/>
    <property type="match status" value="1"/>
</dbReference>
<dbReference type="SUPFAM" id="SSF109604">
    <property type="entry name" value="HD-domain/PDEase-like"/>
    <property type="match status" value="1"/>
</dbReference>
<evidence type="ECO:0000313" key="2">
    <source>
        <dbReference type="EMBL" id="TMQ51412.1"/>
    </source>
</evidence>
<feature type="domain" description="HD-GYP" evidence="1">
    <location>
        <begin position="220"/>
        <end position="420"/>
    </location>
</feature>
<proteinExistence type="predicted"/>
<dbReference type="PANTHER" id="PTHR43155:SF2">
    <property type="entry name" value="CYCLIC DI-GMP PHOSPHODIESTERASE PA4108"/>
    <property type="match status" value="1"/>
</dbReference>
<dbReference type="InterPro" id="IPR003607">
    <property type="entry name" value="HD/PDEase_dom"/>
</dbReference>
<dbReference type="EMBL" id="VBOR01000011">
    <property type="protein sequence ID" value="TMQ51412.1"/>
    <property type="molecule type" value="Genomic_DNA"/>
</dbReference>
<gene>
    <name evidence="2" type="ORF">E6K71_00430</name>
</gene>
<reference evidence="2 3" key="1">
    <citation type="journal article" date="2019" name="Nat. Microbiol.">
        <title>Mediterranean grassland soil C-N compound turnover is dependent on rainfall and depth, and is mediated by genomically divergent microorganisms.</title>
        <authorList>
            <person name="Diamond S."/>
            <person name="Andeer P.F."/>
            <person name="Li Z."/>
            <person name="Crits-Christoph A."/>
            <person name="Burstein D."/>
            <person name="Anantharaman K."/>
            <person name="Lane K.R."/>
            <person name="Thomas B.C."/>
            <person name="Pan C."/>
            <person name="Northen T.R."/>
            <person name="Banfield J.F."/>
        </authorList>
    </citation>
    <scope>NUCLEOTIDE SEQUENCE [LARGE SCALE GENOMIC DNA]</scope>
    <source>
        <strain evidence="2">WS_1</strain>
    </source>
</reference>
<dbReference type="AlphaFoldDB" id="A0A538SJ61"/>
<dbReference type="PANTHER" id="PTHR43155">
    <property type="entry name" value="CYCLIC DI-GMP PHOSPHODIESTERASE PA4108-RELATED"/>
    <property type="match status" value="1"/>
</dbReference>
<sequence length="490" mass="54265">MTGPAARPPAPHAGLTDTPVLRILVQGRSLAMQLCVLLKTAKIHDVGNVAFHGPLVNFIETVEQLFTAEGEFKLQAVGDFLYINQGRLKLDGSSYASYQYLIDEFRNRGLSGFAFNGKVTPPEVKKFVRLFLDVDVKAEDPYEGFSAALLKLSVEHLVPLRTVVPQTGAINVEEARDSRKVAKRTFYRAIEATKTVMLSGRDKKPIDLRKAKRAVQSIVDLILNEEFSLIGLTAIKNHDEYTFQHCVNVSILSISLGQRLGLNKKMLGELGVAAILHDLGKATIPGWVLNKPGKLTAEEWKLMTDHPVQGVKMISKLRGLNELALRAMIVAFEHHLNIDMSGYPKLGDHLAMSLFSRIVAISDCFDAMTAHRSYRRTPFTPYEALHHMLVANREKFDPLLIKAFVNTVGMYPAGTVVLLDTNEIGVVTEHNSRDIFRPKVKIVADRDRKKVDGALVDLSKREEGSDTYAVGIVSALIPEEYGVNVADALT</sequence>
<accession>A0A538SJ61</accession>
<dbReference type="Pfam" id="PF13487">
    <property type="entry name" value="HD_5"/>
    <property type="match status" value="1"/>
</dbReference>
<dbReference type="Proteomes" id="UP000316292">
    <property type="component" value="Unassembled WGS sequence"/>
</dbReference>
<evidence type="ECO:0000313" key="3">
    <source>
        <dbReference type="Proteomes" id="UP000316292"/>
    </source>
</evidence>
<organism evidence="2 3">
    <name type="scientific">Eiseniibacteriota bacterium</name>
    <dbReference type="NCBI Taxonomy" id="2212470"/>
    <lineage>
        <taxon>Bacteria</taxon>
        <taxon>Candidatus Eiseniibacteriota</taxon>
    </lineage>
</organism>
<name>A0A538SJ61_UNCEI</name>
<comment type="caution">
    <text evidence="2">The sequence shown here is derived from an EMBL/GenBank/DDBJ whole genome shotgun (WGS) entry which is preliminary data.</text>
</comment>
<protein>
    <submittedName>
        <fullName evidence="2">HD-GYP domain-containing protein</fullName>
    </submittedName>
</protein>
<evidence type="ECO:0000259" key="1">
    <source>
        <dbReference type="PROSITE" id="PS51832"/>
    </source>
</evidence>
<dbReference type="CDD" id="cd00077">
    <property type="entry name" value="HDc"/>
    <property type="match status" value="1"/>
</dbReference>
<dbReference type="PROSITE" id="PS51832">
    <property type="entry name" value="HD_GYP"/>
    <property type="match status" value="1"/>
</dbReference>